<accession>A0A562J5N1</accession>
<dbReference type="AlphaFoldDB" id="A0A562J5N1"/>
<organism evidence="2 3">
    <name type="scientific">Sedimentibacter saalensis</name>
    <dbReference type="NCBI Taxonomy" id="130788"/>
    <lineage>
        <taxon>Bacteria</taxon>
        <taxon>Bacillati</taxon>
        <taxon>Bacillota</taxon>
        <taxon>Tissierellia</taxon>
        <taxon>Sedimentibacter</taxon>
    </lineage>
</organism>
<dbReference type="PANTHER" id="PTHR39966">
    <property type="entry name" value="BLL2471 PROTEIN-RELATED"/>
    <property type="match status" value="1"/>
</dbReference>
<dbReference type="PANTHER" id="PTHR39966:SF1">
    <property type="entry name" value="HEMERYTHRIN-LIKE DOMAIN-CONTAINING PROTEIN"/>
    <property type="match status" value="1"/>
</dbReference>
<sequence length="185" mass="21562">MNSVELMVKEHDNILRMLKVVRKACMNILNGGEINYDDFNNMIDFVRKYADAHHHGKEEKFLFKEMQLKLGKLGENLITHGMLVEHDYGRLYMNDLTEALHRVKNGDEESKLDVISNAIGYASLLTRHINKENDAVYKFGENNLPADVMEEINKKSEEFENEAEKQGIQKHYIDMLENLEKKYLA</sequence>
<proteinExistence type="predicted"/>
<dbReference type="Proteomes" id="UP000315343">
    <property type="component" value="Unassembled WGS sequence"/>
</dbReference>
<dbReference type="Gene3D" id="1.20.120.520">
    <property type="entry name" value="nmb1532 protein domain like"/>
    <property type="match status" value="1"/>
</dbReference>
<protein>
    <submittedName>
        <fullName evidence="2">Hemerythrin-like domain-containing protein</fullName>
    </submittedName>
</protein>
<dbReference type="InterPro" id="IPR012312">
    <property type="entry name" value="Hemerythrin-like"/>
</dbReference>
<dbReference type="OrthoDB" id="9785474at2"/>
<feature type="domain" description="Hemerythrin-like" evidence="1">
    <location>
        <begin position="4"/>
        <end position="138"/>
    </location>
</feature>
<dbReference type="Pfam" id="PF01814">
    <property type="entry name" value="Hemerythrin"/>
    <property type="match status" value="1"/>
</dbReference>
<dbReference type="GO" id="GO:0005886">
    <property type="term" value="C:plasma membrane"/>
    <property type="evidence" value="ECO:0007669"/>
    <property type="project" value="TreeGrafter"/>
</dbReference>
<evidence type="ECO:0000259" key="1">
    <source>
        <dbReference type="Pfam" id="PF01814"/>
    </source>
</evidence>
<dbReference type="RefSeq" id="WP_145085122.1">
    <property type="nucleotide sequence ID" value="NZ_JAYFNS010000011.1"/>
</dbReference>
<comment type="caution">
    <text evidence="2">The sequence shown here is derived from an EMBL/GenBank/DDBJ whole genome shotgun (WGS) entry which is preliminary data.</text>
</comment>
<name>A0A562J5N1_9FIRM</name>
<evidence type="ECO:0000313" key="2">
    <source>
        <dbReference type="EMBL" id="TWH78427.1"/>
    </source>
</evidence>
<reference evidence="2 3" key="1">
    <citation type="submission" date="2019-07" db="EMBL/GenBank/DDBJ databases">
        <title>Genomic Encyclopedia of Type Strains, Phase I: the one thousand microbial genomes (KMG-I) project.</title>
        <authorList>
            <person name="Kyrpides N."/>
        </authorList>
    </citation>
    <scope>NUCLEOTIDE SEQUENCE [LARGE SCALE GENOMIC DNA]</scope>
    <source>
        <strain evidence="2 3">DSM 13558</strain>
    </source>
</reference>
<dbReference type="EMBL" id="VLKH01000009">
    <property type="protein sequence ID" value="TWH78427.1"/>
    <property type="molecule type" value="Genomic_DNA"/>
</dbReference>
<keyword evidence="3" id="KW-1185">Reference proteome</keyword>
<gene>
    <name evidence="2" type="ORF">LY60_02886</name>
</gene>
<evidence type="ECO:0000313" key="3">
    <source>
        <dbReference type="Proteomes" id="UP000315343"/>
    </source>
</evidence>